<evidence type="ECO:0000313" key="2">
    <source>
        <dbReference type="EMBL" id="KUI73002.1"/>
    </source>
</evidence>
<dbReference type="AlphaFoldDB" id="A0A194W9M2"/>
<name>A0A194W9M2_CYTMA</name>
<keyword evidence="3" id="KW-1185">Reference proteome</keyword>
<feature type="compositionally biased region" description="Acidic residues" evidence="1">
    <location>
        <begin position="1"/>
        <end position="11"/>
    </location>
</feature>
<dbReference type="EMBL" id="CM003106">
    <property type="protein sequence ID" value="KUI73002.1"/>
    <property type="molecule type" value="Genomic_DNA"/>
</dbReference>
<organism evidence="2 3">
    <name type="scientific">Cytospora mali</name>
    <name type="common">Apple Valsa canker fungus</name>
    <name type="synonym">Valsa mali</name>
    <dbReference type="NCBI Taxonomy" id="578113"/>
    <lineage>
        <taxon>Eukaryota</taxon>
        <taxon>Fungi</taxon>
        <taxon>Dikarya</taxon>
        <taxon>Ascomycota</taxon>
        <taxon>Pezizomycotina</taxon>
        <taxon>Sordariomycetes</taxon>
        <taxon>Sordariomycetidae</taxon>
        <taxon>Diaporthales</taxon>
        <taxon>Cytosporaceae</taxon>
        <taxon>Cytospora</taxon>
    </lineage>
</organism>
<protein>
    <submittedName>
        <fullName evidence="2">Uncharacterized protein</fullName>
    </submittedName>
</protein>
<evidence type="ECO:0000313" key="3">
    <source>
        <dbReference type="Proteomes" id="UP000078559"/>
    </source>
</evidence>
<proteinExistence type="predicted"/>
<sequence length="316" mass="34675">MAPEMDADTAEDGAQKPQRTKTSDPSALRFIFYEPNQPSQKPVPDPRPAWEKLVDKIVGVKLSQRLQLQSMLKLLPRGNHETPIGTASRLASNLSSDQNERKVQELLAATLCFILYTSGRAAPEELDPIMRTFSSSAEKKYLDRLRRAGKAANEIIAEWAERSNGDLLYRLDCATQVVLQASLSLPQWGILNSSRSKVKGRILSYPLPNLPDAPGSTGLPILLPYLIEFLTNECISFPEICRRLGYDKIGFTEYLAELPQYKDIGAIEGPAQVYDASETGEAYASGSTQAPASSGGLGPVPCRDHGRNGETGFLHQ</sequence>
<feature type="region of interest" description="Disordered" evidence="1">
    <location>
        <begin position="280"/>
        <end position="316"/>
    </location>
</feature>
<gene>
    <name evidence="2" type="ORF">VM1G_08150</name>
</gene>
<accession>A0A194W9M2</accession>
<dbReference type="OrthoDB" id="3882355at2759"/>
<feature type="region of interest" description="Disordered" evidence="1">
    <location>
        <begin position="1"/>
        <end position="27"/>
    </location>
</feature>
<evidence type="ECO:0000256" key="1">
    <source>
        <dbReference type="SAM" id="MobiDB-lite"/>
    </source>
</evidence>
<reference evidence="2" key="1">
    <citation type="submission" date="2014-12" db="EMBL/GenBank/DDBJ databases">
        <title>Genome Sequence of Valsa Canker Pathogens Uncovers a Specific Adaption of Colonization on Woody Bark.</title>
        <authorList>
            <person name="Yin Z."/>
            <person name="Liu H."/>
            <person name="Gao X."/>
            <person name="Li Z."/>
            <person name="Song N."/>
            <person name="Ke X."/>
            <person name="Dai Q."/>
            <person name="Wu Y."/>
            <person name="Sun Y."/>
            <person name="Xu J.-R."/>
            <person name="Kang Z.K."/>
            <person name="Wang L."/>
            <person name="Huang L."/>
        </authorList>
    </citation>
    <scope>NUCLEOTIDE SEQUENCE [LARGE SCALE GENOMIC DNA]</scope>
    <source>
        <strain evidence="2">03-8</strain>
    </source>
</reference>
<dbReference type="Proteomes" id="UP000078559">
    <property type="component" value="Chromosome 9"/>
</dbReference>